<gene>
    <name evidence="3" type="ORF">LZ518_05615</name>
</gene>
<protein>
    <recommendedName>
        <fullName evidence="5">Fibronectin type III domain-containing protein</fullName>
    </recommendedName>
</protein>
<feature type="signal peptide" evidence="2">
    <location>
        <begin position="1"/>
        <end position="23"/>
    </location>
</feature>
<feature type="region of interest" description="Disordered" evidence="1">
    <location>
        <begin position="258"/>
        <end position="307"/>
    </location>
</feature>
<evidence type="ECO:0000313" key="3">
    <source>
        <dbReference type="EMBL" id="MCL6740609.1"/>
    </source>
</evidence>
<dbReference type="EMBL" id="JAMGBB010000001">
    <property type="protein sequence ID" value="MCL6740609.1"/>
    <property type="molecule type" value="Genomic_DNA"/>
</dbReference>
<comment type="caution">
    <text evidence="3">The sequence shown here is derived from an EMBL/GenBank/DDBJ whole genome shotgun (WGS) entry which is preliminary data.</text>
</comment>
<dbReference type="RefSeq" id="WP_249915033.1">
    <property type="nucleotide sequence ID" value="NZ_JAMGBB010000001.1"/>
</dbReference>
<evidence type="ECO:0000313" key="4">
    <source>
        <dbReference type="Proteomes" id="UP001165383"/>
    </source>
</evidence>
<dbReference type="Proteomes" id="UP001165383">
    <property type="component" value="Unassembled WGS sequence"/>
</dbReference>
<evidence type="ECO:0000256" key="2">
    <source>
        <dbReference type="SAM" id="SignalP"/>
    </source>
</evidence>
<sequence>MRVQSFAIICAFASATLAEPAAAEPQHVWTSVNDGRATVYVSLGDFTVSQKASLRLWNPEMKLEWTANGQPMPVPLPSPDAQCIEISAQAYSCEALIHWFKGRYAGGRPGRNLSRIDYPEGFLIKNLDLDTEYCFRFLIAWINDPRREWTQWTCATAASPPPLPRPFAPSQPVLTILPAESGFGQVGDGQPLRILVEWKPNRANNGIAIETVQMFGNGEWHPTAGESRPGEKVIPLDEFSDPGEVYTLRVCARNESGEACSPLARTPGRPWLEKVPAGGKASRYPTPEPQGSDTYDPDTPTAVPANPTIDAVGRVTVPDAPAKPKLSICEMAKVARDRSSPAAPGLAEKCLASGGTVPQ</sequence>
<name>A0ABT0S8Y5_9SPHN</name>
<feature type="chain" id="PRO_5046270104" description="Fibronectin type III domain-containing protein" evidence="2">
    <location>
        <begin position="24"/>
        <end position="359"/>
    </location>
</feature>
<proteinExistence type="predicted"/>
<feature type="region of interest" description="Disordered" evidence="1">
    <location>
        <begin position="337"/>
        <end position="359"/>
    </location>
</feature>
<keyword evidence="4" id="KW-1185">Reference proteome</keyword>
<accession>A0ABT0S8Y5</accession>
<evidence type="ECO:0008006" key="5">
    <source>
        <dbReference type="Google" id="ProtNLM"/>
    </source>
</evidence>
<reference evidence="3" key="1">
    <citation type="submission" date="2022-05" db="EMBL/GenBank/DDBJ databases">
        <authorList>
            <person name="Jo J.-H."/>
            <person name="Im W.-T."/>
        </authorList>
    </citation>
    <scope>NUCLEOTIDE SEQUENCE</scope>
    <source>
        <strain evidence="3">RB56-2</strain>
    </source>
</reference>
<organism evidence="3 4">
    <name type="scientific">Sphingomonas brevis</name>
    <dbReference type="NCBI Taxonomy" id="2908206"/>
    <lineage>
        <taxon>Bacteria</taxon>
        <taxon>Pseudomonadati</taxon>
        <taxon>Pseudomonadota</taxon>
        <taxon>Alphaproteobacteria</taxon>
        <taxon>Sphingomonadales</taxon>
        <taxon>Sphingomonadaceae</taxon>
        <taxon>Sphingomonas</taxon>
    </lineage>
</organism>
<evidence type="ECO:0000256" key="1">
    <source>
        <dbReference type="SAM" id="MobiDB-lite"/>
    </source>
</evidence>
<keyword evidence="2" id="KW-0732">Signal</keyword>